<evidence type="ECO:0000313" key="1">
    <source>
        <dbReference type="EMBL" id="KIX91214.1"/>
    </source>
</evidence>
<dbReference type="AlphaFoldDB" id="A0A0D6XQX8"/>
<evidence type="ECO:0000313" key="2">
    <source>
        <dbReference type="EMBL" id="SUM56465.1"/>
    </source>
</evidence>
<protein>
    <submittedName>
        <fullName evidence="2">Uncharacterized protein</fullName>
    </submittedName>
</protein>
<dbReference type="Proteomes" id="UP000254100">
    <property type="component" value="Unassembled WGS sequence"/>
</dbReference>
<sequence length="79" mass="9279">MKNLGECISYTDDLNYTVYDKTIDELGTRFNIAKDSEIEEVLAIMKRNNLEDNGIEFINIYDHFVAKELTEEQVHKMDM</sequence>
<reference evidence="2 4" key="2">
    <citation type="submission" date="2018-06" db="EMBL/GenBank/DDBJ databases">
        <authorList>
            <consortium name="Pathogen Informatics"/>
            <person name="Doyle S."/>
        </authorList>
    </citation>
    <scope>NUCLEOTIDE SEQUENCE [LARGE SCALE GENOMIC DNA]</scope>
    <source>
        <strain evidence="2 4">NCTC13832</strain>
    </source>
</reference>
<dbReference type="Proteomes" id="UP000032366">
    <property type="component" value="Unassembled WGS sequence"/>
</dbReference>
<evidence type="ECO:0000313" key="4">
    <source>
        <dbReference type="Proteomes" id="UP000254100"/>
    </source>
</evidence>
<proteinExistence type="predicted"/>
<dbReference type="STRING" id="569857.TP70_03675"/>
<name>A0A0D6XQX8_9STAP</name>
<reference evidence="1 3" key="1">
    <citation type="submission" date="2015-01" db="EMBL/GenBank/DDBJ databases">
        <authorList>
            <person name="Guo J."/>
        </authorList>
    </citation>
    <scope>NUCLEOTIDE SEQUENCE [LARGE SCALE GENOMIC DNA]</scope>
    <source>
        <strain evidence="1 3">DSM 22147</strain>
    </source>
</reference>
<gene>
    <name evidence="2" type="ORF">NCTC13832_00096</name>
    <name evidence="1" type="ORF">TP70_03675</name>
</gene>
<accession>A0A0D6XQX8</accession>
<evidence type="ECO:0000313" key="3">
    <source>
        <dbReference type="Proteomes" id="UP000032366"/>
    </source>
</evidence>
<dbReference type="EMBL" id="JXWY01000028">
    <property type="protein sequence ID" value="KIX91214.1"/>
    <property type="molecule type" value="Genomic_DNA"/>
</dbReference>
<keyword evidence="3" id="KW-1185">Reference proteome</keyword>
<dbReference type="EMBL" id="UHDT01000001">
    <property type="protein sequence ID" value="SUM56465.1"/>
    <property type="molecule type" value="Genomic_DNA"/>
</dbReference>
<dbReference type="RefSeq" id="WP_044359386.1">
    <property type="nucleotide sequence ID" value="NZ_JXWY01000028.1"/>
</dbReference>
<organism evidence="2 4">
    <name type="scientific">Staphylococcus microti</name>
    <dbReference type="NCBI Taxonomy" id="569857"/>
    <lineage>
        <taxon>Bacteria</taxon>
        <taxon>Bacillati</taxon>
        <taxon>Bacillota</taxon>
        <taxon>Bacilli</taxon>
        <taxon>Bacillales</taxon>
        <taxon>Staphylococcaceae</taxon>
        <taxon>Staphylococcus</taxon>
    </lineage>
</organism>
<dbReference type="OrthoDB" id="2769428at2"/>